<dbReference type="Proteomes" id="UP000294739">
    <property type="component" value="Unassembled WGS sequence"/>
</dbReference>
<comment type="similarity">
    <text evidence="1">Belongs to the sulfatase family.</text>
</comment>
<dbReference type="InterPro" id="IPR024607">
    <property type="entry name" value="Sulfatase_CS"/>
</dbReference>
<proteinExistence type="inferred from homology"/>
<evidence type="ECO:0000256" key="2">
    <source>
        <dbReference type="ARBA" id="ARBA00022723"/>
    </source>
</evidence>
<dbReference type="InterPro" id="IPR017850">
    <property type="entry name" value="Alkaline_phosphatase_core_sf"/>
</dbReference>
<feature type="domain" description="Sulfatase N-terminal" evidence="5">
    <location>
        <begin position="28"/>
        <end position="344"/>
    </location>
</feature>
<protein>
    <submittedName>
        <fullName evidence="6">Sulfatase</fullName>
    </submittedName>
</protein>
<dbReference type="Gene3D" id="3.40.720.10">
    <property type="entry name" value="Alkaline Phosphatase, subunit A"/>
    <property type="match status" value="1"/>
</dbReference>
<dbReference type="CDD" id="cd16034">
    <property type="entry name" value="sulfatase_like"/>
    <property type="match status" value="1"/>
</dbReference>
<comment type="caution">
    <text evidence="6">The sequence shown here is derived from an EMBL/GenBank/DDBJ whole genome shotgun (WGS) entry which is preliminary data.</text>
</comment>
<dbReference type="SUPFAM" id="SSF53649">
    <property type="entry name" value="Alkaline phosphatase-like"/>
    <property type="match status" value="1"/>
</dbReference>
<keyword evidence="3" id="KW-0378">Hydrolase</keyword>
<dbReference type="InterPro" id="IPR000917">
    <property type="entry name" value="Sulfatase_N"/>
</dbReference>
<evidence type="ECO:0000256" key="1">
    <source>
        <dbReference type="ARBA" id="ARBA00008779"/>
    </source>
</evidence>
<reference evidence="6 7" key="1">
    <citation type="submission" date="2019-03" db="EMBL/GenBank/DDBJ databases">
        <title>Draft genome sequences of novel Actinobacteria.</title>
        <authorList>
            <person name="Sahin N."/>
            <person name="Ay H."/>
            <person name="Saygin H."/>
        </authorList>
    </citation>
    <scope>NUCLEOTIDE SEQUENCE [LARGE SCALE GENOMIC DNA]</scope>
    <source>
        <strain evidence="6 7">5K138</strain>
    </source>
</reference>
<evidence type="ECO:0000259" key="5">
    <source>
        <dbReference type="Pfam" id="PF00884"/>
    </source>
</evidence>
<dbReference type="Pfam" id="PF00884">
    <property type="entry name" value="Sulfatase"/>
    <property type="match status" value="1"/>
</dbReference>
<dbReference type="InterPro" id="IPR050738">
    <property type="entry name" value="Sulfatase"/>
</dbReference>
<dbReference type="Gene3D" id="3.30.1120.10">
    <property type="match status" value="1"/>
</dbReference>
<evidence type="ECO:0000256" key="4">
    <source>
        <dbReference type="ARBA" id="ARBA00022837"/>
    </source>
</evidence>
<gene>
    <name evidence="6" type="ORF">E1269_03195</name>
</gene>
<evidence type="ECO:0000313" key="7">
    <source>
        <dbReference type="Proteomes" id="UP000294739"/>
    </source>
</evidence>
<accession>A0A4R5DPQ6</accession>
<dbReference type="GO" id="GO:0004065">
    <property type="term" value="F:arylsulfatase activity"/>
    <property type="evidence" value="ECO:0007669"/>
    <property type="project" value="TreeGrafter"/>
</dbReference>
<dbReference type="PANTHER" id="PTHR42693">
    <property type="entry name" value="ARYLSULFATASE FAMILY MEMBER"/>
    <property type="match status" value="1"/>
</dbReference>
<dbReference type="OrthoDB" id="9777306at2"/>
<dbReference type="EMBL" id="SMKZ01000003">
    <property type="protein sequence ID" value="TDE14184.1"/>
    <property type="molecule type" value="Genomic_DNA"/>
</dbReference>
<dbReference type="AlphaFoldDB" id="A0A4R5DPQ6"/>
<evidence type="ECO:0000313" key="6">
    <source>
        <dbReference type="EMBL" id="TDE14184.1"/>
    </source>
</evidence>
<sequence>MILMYVAGAPCQPCRLTRENMSMSQRRPSVLFLFADQLRGRDLGCMGSPVVRTPWVDRLADEGVVASRAYANSPVCTPNRGTLLTGLFPHGHGAIANDMPMYADVPSIGRTLRDAGYRTGYVGKWHLDGVPRSRFTPPGERRHGFQYWAAYNCAHDYFNPTYYRDDPVPIVADGYEPVVQTGLAVEFLRSLADDDSFALFLSWGPPHDPYDQVPEEYRRRYDPERVSLPPNLLSADGNPLARDLEPRETLRSYYAAISALDDQVGRLLRELDRLDRERDTIVVFTSDHGDMLWAHGWMKKQLPYEEAIHVPLILRCRELLPAGRTYDAPCSTADLVPTLLDLAGLEPGDVHGRSLLPGLSDGERGDDAVLIMNQCRFDEALLQGVPEWRGLRSRRWTYAETVERTPWLLFDNDADPWQQANLIHSPDHADVRGTLAAELRARLHQVGDPFTDTLGMVEHTGTGEAWRVRELDMVSRFGELLDVSE</sequence>
<organism evidence="6 7">
    <name type="scientific">Jiangella asiatica</name>
    <dbReference type="NCBI Taxonomy" id="2530372"/>
    <lineage>
        <taxon>Bacteria</taxon>
        <taxon>Bacillati</taxon>
        <taxon>Actinomycetota</taxon>
        <taxon>Actinomycetes</taxon>
        <taxon>Jiangellales</taxon>
        <taxon>Jiangellaceae</taxon>
        <taxon>Jiangella</taxon>
    </lineage>
</organism>
<keyword evidence="4" id="KW-0106">Calcium</keyword>
<name>A0A4R5DPQ6_9ACTN</name>
<dbReference type="PROSITE" id="PS00149">
    <property type="entry name" value="SULFATASE_2"/>
    <property type="match status" value="1"/>
</dbReference>
<dbReference type="InParanoid" id="A0A4R5DPQ6"/>
<dbReference type="PANTHER" id="PTHR42693:SF53">
    <property type="entry name" value="ENDO-4-O-SULFATASE"/>
    <property type="match status" value="1"/>
</dbReference>
<keyword evidence="7" id="KW-1185">Reference proteome</keyword>
<keyword evidence="2" id="KW-0479">Metal-binding</keyword>
<dbReference type="GO" id="GO:0046872">
    <property type="term" value="F:metal ion binding"/>
    <property type="evidence" value="ECO:0007669"/>
    <property type="project" value="UniProtKB-KW"/>
</dbReference>
<evidence type="ECO:0000256" key="3">
    <source>
        <dbReference type="ARBA" id="ARBA00022801"/>
    </source>
</evidence>